<feature type="binding site" evidence="13">
    <location>
        <position position="48"/>
    </location>
    <ligand>
        <name>Zn(2+)</name>
        <dbReference type="ChEBI" id="CHEBI:29105"/>
    </ligand>
</feature>
<dbReference type="Gene3D" id="3.90.226.10">
    <property type="entry name" value="2-enoyl-CoA Hydratase, Chain A, domain 1"/>
    <property type="match status" value="1"/>
</dbReference>
<comment type="caution">
    <text evidence="15">The sequence shown here is derived from an EMBL/GenBank/DDBJ whole genome shotgun (WGS) entry which is preliminary data.</text>
</comment>
<dbReference type="Pfam" id="PF17848">
    <property type="entry name" value="Zn_ribbon_ACC"/>
    <property type="match status" value="1"/>
</dbReference>
<keyword evidence="9 13" id="KW-0067">ATP-binding</keyword>
<accession>A0A1F7RZF4</accession>
<dbReference type="Proteomes" id="UP000178797">
    <property type="component" value="Unassembled WGS sequence"/>
</dbReference>
<dbReference type="GO" id="GO:0003989">
    <property type="term" value="F:acetyl-CoA carboxylase activity"/>
    <property type="evidence" value="ECO:0007669"/>
    <property type="project" value="InterPro"/>
</dbReference>
<dbReference type="InterPro" id="IPR029045">
    <property type="entry name" value="ClpP/crotonase-like_dom_sf"/>
</dbReference>
<evidence type="ECO:0000256" key="13">
    <source>
        <dbReference type="HAMAP-Rule" id="MF_01395"/>
    </source>
</evidence>
<keyword evidence="2 13" id="KW-0444">Lipid biosynthesis</keyword>
<dbReference type="GO" id="GO:0009317">
    <property type="term" value="C:acetyl-CoA carboxylase complex"/>
    <property type="evidence" value="ECO:0007669"/>
    <property type="project" value="InterPro"/>
</dbReference>
<dbReference type="AlphaFoldDB" id="A0A1F7RZF4"/>
<evidence type="ECO:0000256" key="10">
    <source>
        <dbReference type="ARBA" id="ARBA00023098"/>
    </source>
</evidence>
<evidence type="ECO:0000259" key="14">
    <source>
        <dbReference type="PROSITE" id="PS50980"/>
    </source>
</evidence>
<keyword evidence="5 13" id="KW-0547">Nucleotide-binding</keyword>
<reference evidence="15 16" key="1">
    <citation type="journal article" date="2016" name="Nat. Commun.">
        <title>Thousands of microbial genomes shed light on interconnected biogeochemical processes in an aquifer system.</title>
        <authorList>
            <person name="Anantharaman K."/>
            <person name="Brown C.T."/>
            <person name="Hug L.A."/>
            <person name="Sharon I."/>
            <person name="Castelle C.J."/>
            <person name="Probst A.J."/>
            <person name="Thomas B.C."/>
            <person name="Singh A."/>
            <person name="Wilkins M.J."/>
            <person name="Karaoz U."/>
            <person name="Brodie E.L."/>
            <person name="Williams K.H."/>
            <person name="Hubbard S.S."/>
            <person name="Banfield J.F."/>
        </authorList>
    </citation>
    <scope>NUCLEOTIDE SEQUENCE [LARGE SCALE GENOMIC DNA]</scope>
</reference>
<keyword evidence="13" id="KW-0963">Cytoplasm</keyword>
<keyword evidence="10 13" id="KW-0443">Lipid metabolism</keyword>
<dbReference type="NCBIfam" id="TIGR00515">
    <property type="entry name" value="accD"/>
    <property type="match status" value="1"/>
</dbReference>
<evidence type="ECO:0000256" key="6">
    <source>
        <dbReference type="ARBA" id="ARBA00022771"/>
    </source>
</evidence>
<evidence type="ECO:0000256" key="4">
    <source>
        <dbReference type="ARBA" id="ARBA00022723"/>
    </source>
</evidence>
<dbReference type="EMBL" id="MGDE01000091">
    <property type="protein sequence ID" value="OGL46364.1"/>
    <property type="molecule type" value="Genomic_DNA"/>
</dbReference>
<feature type="domain" description="CoA carboxyltransferase N-terminal" evidence="14">
    <location>
        <begin position="22"/>
        <end position="278"/>
    </location>
</feature>
<dbReference type="InterPro" id="IPR011762">
    <property type="entry name" value="COA_CT_N"/>
</dbReference>
<dbReference type="EC" id="2.1.3.15" evidence="13"/>
<dbReference type="GO" id="GO:0016743">
    <property type="term" value="F:carboxyl- or carbamoyltransferase activity"/>
    <property type="evidence" value="ECO:0007669"/>
    <property type="project" value="UniProtKB-UniRule"/>
</dbReference>
<evidence type="ECO:0000256" key="12">
    <source>
        <dbReference type="ARBA" id="ARBA00025280"/>
    </source>
</evidence>
<evidence type="ECO:0000256" key="8">
    <source>
        <dbReference type="ARBA" id="ARBA00022833"/>
    </source>
</evidence>
<comment type="pathway">
    <text evidence="13">Lipid metabolism; malonyl-CoA biosynthesis; malonyl-CoA from acetyl-CoA: step 1/1.</text>
</comment>
<keyword evidence="6 13" id="KW-0863">Zinc-finger</keyword>
<dbReference type="GO" id="GO:0006633">
    <property type="term" value="P:fatty acid biosynthetic process"/>
    <property type="evidence" value="ECO:0007669"/>
    <property type="project" value="UniProtKB-KW"/>
</dbReference>
<dbReference type="Pfam" id="PF01039">
    <property type="entry name" value="Carboxyl_trans"/>
    <property type="match status" value="1"/>
</dbReference>
<dbReference type="InterPro" id="IPR034733">
    <property type="entry name" value="AcCoA_carboxyl_beta"/>
</dbReference>
<evidence type="ECO:0000256" key="5">
    <source>
        <dbReference type="ARBA" id="ARBA00022741"/>
    </source>
</evidence>
<dbReference type="InterPro" id="IPR000438">
    <property type="entry name" value="Acetyl_CoA_COase_Trfase_b_su"/>
</dbReference>
<keyword evidence="11 13" id="KW-0275">Fatty acid biosynthesis</keyword>
<comment type="similarity">
    <text evidence="13">Belongs to the AccD/PCCB family.</text>
</comment>
<dbReference type="GO" id="GO:0008270">
    <property type="term" value="F:zinc ion binding"/>
    <property type="evidence" value="ECO:0007669"/>
    <property type="project" value="UniProtKB-UniRule"/>
</dbReference>
<dbReference type="UniPathway" id="UPA00655">
    <property type="reaction ID" value="UER00711"/>
</dbReference>
<dbReference type="GO" id="GO:0005524">
    <property type="term" value="F:ATP binding"/>
    <property type="evidence" value="ECO:0007669"/>
    <property type="project" value="UniProtKB-KW"/>
</dbReference>
<keyword evidence="3 13" id="KW-0808">Transferase</keyword>
<evidence type="ECO:0000256" key="9">
    <source>
        <dbReference type="ARBA" id="ARBA00022840"/>
    </source>
</evidence>
<feature type="binding site" evidence="13">
    <location>
        <position position="26"/>
    </location>
    <ligand>
        <name>Zn(2+)</name>
        <dbReference type="ChEBI" id="CHEBI:29105"/>
    </ligand>
</feature>
<dbReference type="SUPFAM" id="SSF52096">
    <property type="entry name" value="ClpP/crotonase"/>
    <property type="match status" value="1"/>
</dbReference>
<evidence type="ECO:0000313" key="15">
    <source>
        <dbReference type="EMBL" id="OGL46364.1"/>
    </source>
</evidence>
<keyword evidence="7 13" id="KW-0276">Fatty acid metabolism</keyword>
<feature type="binding site" evidence="13">
    <location>
        <position position="29"/>
    </location>
    <ligand>
        <name>Zn(2+)</name>
        <dbReference type="ChEBI" id="CHEBI:29105"/>
    </ligand>
</feature>
<comment type="catalytic activity">
    <reaction evidence="13">
        <text>N(6)-carboxybiotinyl-L-lysyl-[protein] + acetyl-CoA = N(6)-biotinyl-L-lysyl-[protein] + malonyl-CoA</text>
        <dbReference type="Rhea" id="RHEA:54728"/>
        <dbReference type="Rhea" id="RHEA-COMP:10505"/>
        <dbReference type="Rhea" id="RHEA-COMP:10506"/>
        <dbReference type="ChEBI" id="CHEBI:57288"/>
        <dbReference type="ChEBI" id="CHEBI:57384"/>
        <dbReference type="ChEBI" id="CHEBI:83144"/>
        <dbReference type="ChEBI" id="CHEBI:83145"/>
        <dbReference type="EC" id="2.1.3.15"/>
    </reaction>
</comment>
<evidence type="ECO:0000256" key="2">
    <source>
        <dbReference type="ARBA" id="ARBA00022516"/>
    </source>
</evidence>
<comment type="subcellular location">
    <subcellularLocation>
        <location evidence="1 13">Cytoplasm</location>
    </subcellularLocation>
</comment>
<proteinExistence type="inferred from homology"/>
<gene>
    <name evidence="13" type="primary">accD</name>
    <name evidence="15" type="ORF">A2W05_01545</name>
</gene>
<feature type="binding site" evidence="13">
    <location>
        <position position="45"/>
    </location>
    <ligand>
        <name>Zn(2+)</name>
        <dbReference type="ChEBI" id="CHEBI:29105"/>
    </ligand>
</feature>
<dbReference type="PROSITE" id="PS50980">
    <property type="entry name" value="COA_CT_NTER"/>
    <property type="match status" value="1"/>
</dbReference>
<sequence>MAFKDKLKNLIRRRKKEIPEGIWMKCNECGKTNYKKEIVDRRMVCPECNYHFTLTPKERIELLLDENSFSELWGDLESADPLDFKGVSPYKDKIIQAQAETGKKDAAVFGKAKIKGNDIIFGLTDSRFLMGSMGAVVGEKITRAFELALEETLPVVIVSGSGGGARMYEGCLSLMQLAKTSASIAKFSDSGGLYISILTNPTMAGVMASFAALGDILIAEPKALIGFTGPRVIEQTIKQSLPKGFQTSEFLLQHGFLDMIVERSKMRDEVARLIDYTV</sequence>
<comment type="function">
    <text evidence="12 13">Component of the acetyl coenzyme A carboxylase (ACC) complex. Biotin carboxylase (BC) catalyzes the carboxylation of biotin on its carrier protein (BCCP) and then the CO(2) group is transferred by the transcarboxylase to acetyl-CoA to form malonyl-CoA.</text>
</comment>
<dbReference type="PRINTS" id="PR01070">
    <property type="entry name" value="ACCCTRFRASEB"/>
</dbReference>
<evidence type="ECO:0000256" key="1">
    <source>
        <dbReference type="ARBA" id="ARBA00004496"/>
    </source>
</evidence>
<dbReference type="HAMAP" id="MF_01395">
    <property type="entry name" value="AcetylCoA_CT_beta"/>
    <property type="match status" value="1"/>
</dbReference>
<dbReference type="GO" id="GO:2001295">
    <property type="term" value="P:malonyl-CoA biosynthetic process"/>
    <property type="evidence" value="ECO:0007669"/>
    <property type="project" value="UniProtKB-UniRule"/>
</dbReference>
<evidence type="ECO:0000256" key="7">
    <source>
        <dbReference type="ARBA" id="ARBA00022832"/>
    </source>
</evidence>
<dbReference type="InterPro" id="IPR041010">
    <property type="entry name" value="Znf-ACC"/>
</dbReference>
<evidence type="ECO:0000256" key="11">
    <source>
        <dbReference type="ARBA" id="ARBA00023160"/>
    </source>
</evidence>
<protein>
    <recommendedName>
        <fullName evidence="13">Acetyl-coenzyme A carboxylase carboxyl transferase subunit beta</fullName>
        <shortName evidence="13">ACCase subunit beta</shortName>
        <shortName evidence="13">Acetyl-CoA carboxylase carboxyltransferase subunit beta</shortName>
        <ecNumber evidence="13">2.1.3.15</ecNumber>
    </recommendedName>
</protein>
<keyword evidence="4 13" id="KW-0479">Metal-binding</keyword>
<evidence type="ECO:0000256" key="3">
    <source>
        <dbReference type="ARBA" id="ARBA00022679"/>
    </source>
</evidence>
<name>A0A1F7RZF4_9BACT</name>
<comment type="subunit">
    <text evidence="13">Acetyl-CoA carboxylase is a heterohexamer composed of biotin carboxyl carrier protein (AccB), biotin carboxylase (AccC) and two subunits each of ACCase subunit alpha (AccA) and ACCase subunit beta (AccD).</text>
</comment>
<dbReference type="PANTHER" id="PTHR42995:SF5">
    <property type="entry name" value="ACETYL-COENZYME A CARBOXYLASE CARBOXYL TRANSFERASE SUBUNIT BETA, CHLOROPLASTIC"/>
    <property type="match status" value="1"/>
</dbReference>
<dbReference type="PANTHER" id="PTHR42995">
    <property type="entry name" value="ACETYL-COENZYME A CARBOXYLASE CARBOXYL TRANSFERASE SUBUNIT BETA, CHLOROPLASTIC"/>
    <property type="match status" value="1"/>
</dbReference>
<organism evidence="15 16">
    <name type="scientific">Candidatus Schekmanbacteria bacterium RBG_16_38_10</name>
    <dbReference type="NCBI Taxonomy" id="1817879"/>
    <lineage>
        <taxon>Bacteria</taxon>
        <taxon>Candidatus Schekmaniibacteriota</taxon>
    </lineage>
</organism>
<feature type="zinc finger region" description="C4-type" evidence="13">
    <location>
        <begin position="26"/>
        <end position="48"/>
    </location>
</feature>
<comment type="cofactor">
    <cofactor evidence="13">
        <name>Zn(2+)</name>
        <dbReference type="ChEBI" id="CHEBI:29105"/>
    </cofactor>
    <text evidence="13">Binds 1 zinc ion per subunit.</text>
</comment>
<evidence type="ECO:0000313" key="16">
    <source>
        <dbReference type="Proteomes" id="UP000178797"/>
    </source>
</evidence>
<keyword evidence="8 13" id="KW-0862">Zinc</keyword>